<sequence length="127" mass="14007">VSTKKKMVDGAIPAHVAVIMDGNGRWAQRRGLPRLAGHQSGISSVRPIINSCASLGVSVLSLFAFSSENWFRPREEVRGLMKLLIDALEREVDELDANGIRLKFIGDITALDVRLCDLMKAAEVRTY</sequence>
<dbReference type="GO" id="GO:0016094">
    <property type="term" value="P:polyprenol biosynthetic process"/>
    <property type="evidence" value="ECO:0007669"/>
    <property type="project" value="TreeGrafter"/>
</dbReference>
<dbReference type="Gene3D" id="3.40.1180.10">
    <property type="entry name" value="Decaprenyl diphosphate synthase-like"/>
    <property type="match status" value="1"/>
</dbReference>
<dbReference type="Pfam" id="PF01255">
    <property type="entry name" value="Prenyltransf"/>
    <property type="match status" value="1"/>
</dbReference>
<gene>
    <name evidence="2" type="ORF">METZ01_LOCUS95668</name>
</gene>
<dbReference type="PANTHER" id="PTHR10291:SF0">
    <property type="entry name" value="DEHYDRODOLICHYL DIPHOSPHATE SYNTHASE 2"/>
    <property type="match status" value="1"/>
</dbReference>
<dbReference type="CDD" id="cd00475">
    <property type="entry name" value="Cis_IPPS"/>
    <property type="match status" value="1"/>
</dbReference>
<keyword evidence="1" id="KW-0808">Transferase</keyword>
<evidence type="ECO:0000256" key="1">
    <source>
        <dbReference type="ARBA" id="ARBA00022679"/>
    </source>
</evidence>
<dbReference type="GO" id="GO:0008834">
    <property type="term" value="F:ditrans,polycis-undecaprenyl-diphosphate synthase [(2E,6E)-farnesyl-diphosphate specific] activity"/>
    <property type="evidence" value="ECO:0007669"/>
    <property type="project" value="TreeGrafter"/>
</dbReference>
<evidence type="ECO:0000313" key="2">
    <source>
        <dbReference type="EMBL" id="SVA42814.1"/>
    </source>
</evidence>
<dbReference type="PANTHER" id="PTHR10291">
    <property type="entry name" value="DEHYDRODOLICHYL DIPHOSPHATE SYNTHASE FAMILY MEMBER"/>
    <property type="match status" value="1"/>
</dbReference>
<evidence type="ECO:0008006" key="3">
    <source>
        <dbReference type="Google" id="ProtNLM"/>
    </source>
</evidence>
<accession>A0A381VRF1</accession>
<dbReference type="GO" id="GO:0000287">
    <property type="term" value="F:magnesium ion binding"/>
    <property type="evidence" value="ECO:0007669"/>
    <property type="project" value="TreeGrafter"/>
</dbReference>
<feature type="non-terminal residue" evidence="2">
    <location>
        <position position="1"/>
    </location>
</feature>
<proteinExistence type="predicted"/>
<protein>
    <recommendedName>
        <fullName evidence="3">Alkyl transferase</fullName>
    </recommendedName>
</protein>
<dbReference type="InterPro" id="IPR001441">
    <property type="entry name" value="UPP_synth-like"/>
</dbReference>
<feature type="non-terminal residue" evidence="2">
    <location>
        <position position="127"/>
    </location>
</feature>
<reference evidence="2" key="1">
    <citation type="submission" date="2018-05" db="EMBL/GenBank/DDBJ databases">
        <authorList>
            <person name="Lanie J.A."/>
            <person name="Ng W.-L."/>
            <person name="Kazmierczak K.M."/>
            <person name="Andrzejewski T.M."/>
            <person name="Davidsen T.M."/>
            <person name="Wayne K.J."/>
            <person name="Tettelin H."/>
            <person name="Glass J.I."/>
            <person name="Rusch D."/>
            <person name="Podicherti R."/>
            <person name="Tsui H.-C.T."/>
            <person name="Winkler M.E."/>
        </authorList>
    </citation>
    <scope>NUCLEOTIDE SEQUENCE</scope>
</reference>
<dbReference type="EMBL" id="UINC01009550">
    <property type="protein sequence ID" value="SVA42814.1"/>
    <property type="molecule type" value="Genomic_DNA"/>
</dbReference>
<dbReference type="GO" id="GO:0005829">
    <property type="term" value="C:cytosol"/>
    <property type="evidence" value="ECO:0007669"/>
    <property type="project" value="TreeGrafter"/>
</dbReference>
<dbReference type="NCBIfam" id="TIGR00055">
    <property type="entry name" value="uppS"/>
    <property type="match status" value="1"/>
</dbReference>
<organism evidence="2">
    <name type="scientific">marine metagenome</name>
    <dbReference type="NCBI Taxonomy" id="408172"/>
    <lineage>
        <taxon>unclassified sequences</taxon>
        <taxon>metagenomes</taxon>
        <taxon>ecological metagenomes</taxon>
    </lineage>
</organism>
<dbReference type="AlphaFoldDB" id="A0A381VRF1"/>
<dbReference type="SUPFAM" id="SSF64005">
    <property type="entry name" value="Undecaprenyl diphosphate synthase"/>
    <property type="match status" value="1"/>
</dbReference>
<dbReference type="InterPro" id="IPR036424">
    <property type="entry name" value="UPP_synth-like_sf"/>
</dbReference>
<name>A0A381VRF1_9ZZZZ</name>